<accession>A0A1G2LMI0</accession>
<dbReference type="AlphaFoldDB" id="A0A1G2LMI0"/>
<evidence type="ECO:0000256" key="1">
    <source>
        <dbReference type="SAM" id="MobiDB-lite"/>
    </source>
</evidence>
<evidence type="ECO:0000313" key="2">
    <source>
        <dbReference type="EMBL" id="OHA12825.1"/>
    </source>
</evidence>
<dbReference type="Proteomes" id="UP000177171">
    <property type="component" value="Unassembled WGS sequence"/>
</dbReference>
<dbReference type="EMBL" id="MHQY01000039">
    <property type="protein sequence ID" value="OHA12825.1"/>
    <property type="molecule type" value="Genomic_DNA"/>
</dbReference>
<sequence length="86" mass="9623">MPKQARAARQGGSRGECRAARAGSEAPPFCSSEQRRAEKRTLQFSIFARAGFFILKGKVRFSVRQCRLAARRRGGAIGFFQDFLIK</sequence>
<protein>
    <submittedName>
        <fullName evidence="2">Uncharacterized protein</fullName>
    </submittedName>
</protein>
<feature type="region of interest" description="Disordered" evidence="1">
    <location>
        <begin position="1"/>
        <end position="32"/>
    </location>
</feature>
<proteinExistence type="predicted"/>
<organism evidence="2 3">
    <name type="scientific">Candidatus Sungbacteria bacterium RIFCSPLOWO2_12_FULL_41_11</name>
    <dbReference type="NCBI Taxonomy" id="1802286"/>
    <lineage>
        <taxon>Bacteria</taxon>
        <taxon>Candidatus Sungiibacteriota</taxon>
    </lineage>
</organism>
<name>A0A1G2LMI0_9BACT</name>
<reference evidence="2 3" key="1">
    <citation type="journal article" date="2016" name="Nat. Commun.">
        <title>Thousands of microbial genomes shed light on interconnected biogeochemical processes in an aquifer system.</title>
        <authorList>
            <person name="Anantharaman K."/>
            <person name="Brown C.T."/>
            <person name="Hug L.A."/>
            <person name="Sharon I."/>
            <person name="Castelle C.J."/>
            <person name="Probst A.J."/>
            <person name="Thomas B.C."/>
            <person name="Singh A."/>
            <person name="Wilkins M.J."/>
            <person name="Karaoz U."/>
            <person name="Brodie E.L."/>
            <person name="Williams K.H."/>
            <person name="Hubbard S.S."/>
            <person name="Banfield J.F."/>
        </authorList>
    </citation>
    <scope>NUCLEOTIDE SEQUENCE [LARGE SCALE GENOMIC DNA]</scope>
</reference>
<gene>
    <name evidence="2" type="ORF">A3G49_03945</name>
</gene>
<comment type="caution">
    <text evidence="2">The sequence shown here is derived from an EMBL/GenBank/DDBJ whole genome shotgun (WGS) entry which is preliminary data.</text>
</comment>
<evidence type="ECO:0000313" key="3">
    <source>
        <dbReference type="Proteomes" id="UP000177171"/>
    </source>
</evidence>